<gene>
    <name evidence="2" type="ORF">SCF082_LOCUS52846</name>
</gene>
<feature type="transmembrane region" description="Helical" evidence="1">
    <location>
        <begin position="107"/>
        <end position="126"/>
    </location>
</feature>
<proteinExistence type="predicted"/>
<protein>
    <submittedName>
        <fullName evidence="2">Uncharacterized protein</fullName>
    </submittedName>
</protein>
<name>A0ABP0SPE5_9DINO</name>
<sequence length="295" mass="32298">MASEFESQISSDSQTESDELRGVHGFHLRIAQVRACCKLDRFDSKGCVCLYRCLRISCASVIMVLSSLGAFLLGTCQVDPYVTLWDPDEGSFVCEIAAATRYLDMSYWGLMASTTVAGCGAMWLWCHAATPHLIQASRFLILNWIQGLVFLSFILATRTFSDQYNGKYVDGSWPNILLVIRGFLLLCELVSLQALNLACASATSTWSMAKTLTLDRDRFAHTVSDSPCGKFLATVNFLIYGSSNCSIGPAGSDPHLLCCMGAFGLHGFVPCVFHLPGNIEDGARCFPRVFKDSAT</sequence>
<dbReference type="EMBL" id="CAXAMM010044293">
    <property type="protein sequence ID" value="CAK9114075.1"/>
    <property type="molecule type" value="Genomic_DNA"/>
</dbReference>
<evidence type="ECO:0000313" key="3">
    <source>
        <dbReference type="Proteomes" id="UP001642464"/>
    </source>
</evidence>
<dbReference type="Proteomes" id="UP001642464">
    <property type="component" value="Unassembled WGS sequence"/>
</dbReference>
<evidence type="ECO:0000313" key="2">
    <source>
        <dbReference type="EMBL" id="CAK9114075.1"/>
    </source>
</evidence>
<comment type="caution">
    <text evidence="2">The sequence shown here is derived from an EMBL/GenBank/DDBJ whole genome shotgun (WGS) entry which is preliminary data.</text>
</comment>
<keyword evidence="1" id="KW-0812">Transmembrane</keyword>
<keyword evidence="1" id="KW-0472">Membrane</keyword>
<organism evidence="2 3">
    <name type="scientific">Durusdinium trenchii</name>
    <dbReference type="NCBI Taxonomy" id="1381693"/>
    <lineage>
        <taxon>Eukaryota</taxon>
        <taxon>Sar</taxon>
        <taxon>Alveolata</taxon>
        <taxon>Dinophyceae</taxon>
        <taxon>Suessiales</taxon>
        <taxon>Symbiodiniaceae</taxon>
        <taxon>Durusdinium</taxon>
    </lineage>
</organism>
<accession>A0ABP0SPE5</accession>
<feature type="transmembrane region" description="Helical" evidence="1">
    <location>
        <begin position="176"/>
        <end position="198"/>
    </location>
</feature>
<feature type="transmembrane region" description="Helical" evidence="1">
    <location>
        <begin position="138"/>
        <end position="156"/>
    </location>
</feature>
<keyword evidence="3" id="KW-1185">Reference proteome</keyword>
<feature type="transmembrane region" description="Helical" evidence="1">
    <location>
        <begin position="53"/>
        <end position="74"/>
    </location>
</feature>
<evidence type="ECO:0000256" key="1">
    <source>
        <dbReference type="SAM" id="Phobius"/>
    </source>
</evidence>
<reference evidence="2 3" key="1">
    <citation type="submission" date="2024-02" db="EMBL/GenBank/DDBJ databases">
        <authorList>
            <person name="Chen Y."/>
            <person name="Shah S."/>
            <person name="Dougan E. K."/>
            <person name="Thang M."/>
            <person name="Chan C."/>
        </authorList>
    </citation>
    <scope>NUCLEOTIDE SEQUENCE [LARGE SCALE GENOMIC DNA]</scope>
</reference>
<keyword evidence="1" id="KW-1133">Transmembrane helix</keyword>